<evidence type="ECO:0000256" key="3">
    <source>
        <dbReference type="ARBA" id="ARBA00022759"/>
    </source>
</evidence>
<evidence type="ECO:0000256" key="6">
    <source>
        <dbReference type="ARBA" id="ARBA00023118"/>
    </source>
</evidence>
<accession>A0A1H8NCT1</accession>
<reference evidence="12" key="1">
    <citation type="submission" date="2016-10" db="EMBL/GenBank/DDBJ databases">
        <authorList>
            <person name="Varghese N."/>
            <person name="Submissions S."/>
        </authorList>
    </citation>
    <scope>NUCLEOTIDE SEQUENCE [LARGE SCALE GENOMIC DNA]</scope>
    <source>
        <strain evidence="12">DSM 123</strain>
    </source>
</reference>
<dbReference type="InterPro" id="IPR050646">
    <property type="entry name" value="Cas1"/>
</dbReference>
<dbReference type="InterPro" id="IPR042206">
    <property type="entry name" value="CRISPR-assoc_Cas1_C"/>
</dbReference>
<dbReference type="InterPro" id="IPR002729">
    <property type="entry name" value="CRISPR-assoc_Cas1"/>
</dbReference>
<keyword evidence="1 10" id="KW-0540">Nuclease</keyword>
<dbReference type="Gene3D" id="3.100.10.20">
    <property type="entry name" value="CRISPR-associated endonuclease Cas1, N-terminal domain"/>
    <property type="match status" value="1"/>
</dbReference>
<protein>
    <recommendedName>
        <fullName evidence="10">CRISPR-associated endonuclease Cas1</fullName>
        <ecNumber evidence="10">3.1.-.-</ecNumber>
    </recommendedName>
</protein>
<name>A0A1H8NCT1_9BRAD</name>
<dbReference type="HAMAP" id="MF_01470">
    <property type="entry name" value="Cas1"/>
    <property type="match status" value="1"/>
</dbReference>
<dbReference type="Gene3D" id="1.20.120.920">
    <property type="entry name" value="CRISPR-associated endonuclease Cas1, C-terminal domain"/>
    <property type="match status" value="1"/>
</dbReference>
<dbReference type="AlphaFoldDB" id="A0A1H8NCT1"/>
<keyword evidence="2 10" id="KW-0479">Metal-binding</keyword>
<keyword evidence="3 10" id="KW-0255">Endonuclease</keyword>
<evidence type="ECO:0000313" key="11">
    <source>
        <dbReference type="EMBL" id="SEO27233.1"/>
    </source>
</evidence>
<feature type="binding site" evidence="10">
    <location>
        <position position="218"/>
    </location>
    <ligand>
        <name>Mn(2+)</name>
        <dbReference type="ChEBI" id="CHEBI:29035"/>
    </ligand>
</feature>
<keyword evidence="7 10" id="KW-0238">DNA-binding</keyword>
<dbReference type="InterPro" id="IPR019855">
    <property type="entry name" value="CRISPR-assoc_Cas1_NMENI"/>
</dbReference>
<evidence type="ECO:0000256" key="10">
    <source>
        <dbReference type="HAMAP-Rule" id="MF_01470"/>
    </source>
</evidence>
<dbReference type="PANTHER" id="PTHR34353:SF2">
    <property type="entry name" value="CRISPR-ASSOCIATED ENDONUCLEASE CAS1 1"/>
    <property type="match status" value="1"/>
</dbReference>
<evidence type="ECO:0000313" key="12">
    <source>
        <dbReference type="Proteomes" id="UP000199615"/>
    </source>
</evidence>
<evidence type="ECO:0000256" key="1">
    <source>
        <dbReference type="ARBA" id="ARBA00022722"/>
    </source>
</evidence>
<comment type="function">
    <text evidence="10">CRISPR (clustered regularly interspaced short palindromic repeat), is an adaptive immune system that provides protection against mobile genetic elements (viruses, transposable elements and conjugative plasmids). CRISPR clusters contain spacers, sequences complementary to antecedent mobile elements, and target invading nucleic acids. CRISPR clusters are transcribed and processed into CRISPR RNA (crRNA). Acts as a dsDNA endonuclease. Involved in the integration of spacer DNA into the CRISPR cassette.</text>
</comment>
<proteinExistence type="inferred from homology"/>
<feature type="binding site" evidence="10">
    <location>
        <position position="147"/>
    </location>
    <ligand>
        <name>Mn(2+)</name>
        <dbReference type="ChEBI" id="CHEBI:29035"/>
    </ligand>
</feature>
<keyword evidence="5 10" id="KW-0460">Magnesium</keyword>
<dbReference type="OrthoDB" id="9803119at2"/>
<comment type="cofactor">
    <cofactor evidence="10">
        <name>Mg(2+)</name>
        <dbReference type="ChEBI" id="CHEBI:18420"/>
    </cofactor>
    <cofactor evidence="10">
        <name>Mn(2+)</name>
        <dbReference type="ChEBI" id="CHEBI:29035"/>
    </cofactor>
</comment>
<keyword evidence="4 10" id="KW-0378">Hydrolase</keyword>
<organism evidence="11 12">
    <name type="scientific">Rhodopseudomonas pseudopalustris</name>
    <dbReference type="NCBI Taxonomy" id="1513892"/>
    <lineage>
        <taxon>Bacteria</taxon>
        <taxon>Pseudomonadati</taxon>
        <taxon>Pseudomonadota</taxon>
        <taxon>Alphaproteobacteria</taxon>
        <taxon>Hyphomicrobiales</taxon>
        <taxon>Nitrobacteraceae</taxon>
        <taxon>Rhodopseudomonas</taxon>
    </lineage>
</organism>
<comment type="similarity">
    <text evidence="10">Belongs to the CRISPR-associated endonuclease Cas1 family.</text>
</comment>
<dbReference type="GO" id="GO:0043571">
    <property type="term" value="P:maintenance of CRISPR repeat elements"/>
    <property type="evidence" value="ECO:0007669"/>
    <property type="project" value="UniProtKB-UniRule"/>
</dbReference>
<dbReference type="EC" id="3.1.-.-" evidence="10"/>
<comment type="subunit">
    <text evidence="9 10">Homodimer, forms a heterotetramer with a Cas2 homodimer.</text>
</comment>
<keyword evidence="6 10" id="KW-0051">Antiviral defense</keyword>
<dbReference type="InterPro" id="IPR042211">
    <property type="entry name" value="CRISPR-assoc_Cas1_N"/>
</dbReference>
<evidence type="ECO:0000256" key="8">
    <source>
        <dbReference type="ARBA" id="ARBA00023211"/>
    </source>
</evidence>
<evidence type="ECO:0000256" key="4">
    <source>
        <dbReference type="ARBA" id="ARBA00022801"/>
    </source>
</evidence>
<evidence type="ECO:0000256" key="2">
    <source>
        <dbReference type="ARBA" id="ARBA00022723"/>
    </source>
</evidence>
<dbReference type="RefSeq" id="WP_092681804.1">
    <property type="nucleotide sequence ID" value="NZ_FODT01000002.1"/>
</dbReference>
<dbReference type="GO" id="GO:0004520">
    <property type="term" value="F:DNA endonuclease activity"/>
    <property type="evidence" value="ECO:0007669"/>
    <property type="project" value="InterPro"/>
</dbReference>
<evidence type="ECO:0000256" key="5">
    <source>
        <dbReference type="ARBA" id="ARBA00022842"/>
    </source>
</evidence>
<dbReference type="Proteomes" id="UP000199615">
    <property type="component" value="Unassembled WGS sequence"/>
</dbReference>
<evidence type="ECO:0000256" key="9">
    <source>
        <dbReference type="ARBA" id="ARBA00038592"/>
    </source>
</evidence>
<keyword evidence="12" id="KW-1185">Reference proteome</keyword>
<sequence>MAWRGLHLTQAARLSLADSQVCVKQDAGEVRLALEDIAWIVIDTPQATLTSALMSACMETGIVLVFTDERHIPSGMALPFHRHHRQGGIARLQMDAKDGVKKRLWQAIVRRKILNQASSLAVLDRNNAETLREIARHVEPGDPENVEARAARFYWGRLFEDFVRDDDGDLRNKMLNYGYAVVRAGVARALVASGFLPAFGLKHDGAANAFNLADDLVEPFRPFVDVLAWKTLGDRVDRKGDLTLEDRRAMAGVLLLNGKVGAGSVSLLVAAEMAAASLCRALEFEKPAFLELPELERDS</sequence>
<gene>
    <name evidence="10" type="primary">cas1</name>
    <name evidence="11" type="ORF">SAMN05444123_10233</name>
</gene>
<dbReference type="CDD" id="cd09720">
    <property type="entry name" value="Cas1_II"/>
    <property type="match status" value="1"/>
</dbReference>
<dbReference type="NCBIfam" id="TIGR03639">
    <property type="entry name" value="cas1_NMENI"/>
    <property type="match status" value="1"/>
</dbReference>
<dbReference type="GO" id="GO:0016787">
    <property type="term" value="F:hydrolase activity"/>
    <property type="evidence" value="ECO:0007669"/>
    <property type="project" value="UniProtKB-KW"/>
</dbReference>
<dbReference type="NCBIfam" id="TIGR00287">
    <property type="entry name" value="cas1"/>
    <property type="match status" value="1"/>
</dbReference>
<dbReference type="EMBL" id="FODT01000002">
    <property type="protein sequence ID" value="SEO27233.1"/>
    <property type="molecule type" value="Genomic_DNA"/>
</dbReference>
<dbReference type="GO" id="GO:0046872">
    <property type="term" value="F:metal ion binding"/>
    <property type="evidence" value="ECO:0007669"/>
    <property type="project" value="UniProtKB-UniRule"/>
</dbReference>
<evidence type="ECO:0000256" key="7">
    <source>
        <dbReference type="ARBA" id="ARBA00023125"/>
    </source>
</evidence>
<dbReference type="GO" id="GO:0051607">
    <property type="term" value="P:defense response to virus"/>
    <property type="evidence" value="ECO:0007669"/>
    <property type="project" value="UniProtKB-UniRule"/>
</dbReference>
<keyword evidence="8 10" id="KW-0464">Manganese</keyword>
<dbReference type="Pfam" id="PF01867">
    <property type="entry name" value="Cas_Cas1"/>
    <property type="match status" value="1"/>
</dbReference>
<feature type="binding site" evidence="10">
    <location>
        <position position="203"/>
    </location>
    <ligand>
        <name>Mn(2+)</name>
        <dbReference type="ChEBI" id="CHEBI:29035"/>
    </ligand>
</feature>
<dbReference type="PANTHER" id="PTHR34353">
    <property type="entry name" value="CRISPR-ASSOCIATED ENDONUCLEASE CAS1 1"/>
    <property type="match status" value="1"/>
</dbReference>
<dbReference type="GO" id="GO:0003677">
    <property type="term" value="F:DNA binding"/>
    <property type="evidence" value="ECO:0007669"/>
    <property type="project" value="UniProtKB-KW"/>
</dbReference>